<proteinExistence type="inferred from homology"/>
<comment type="pathway">
    <text evidence="2">Protein modification; protein ubiquitination.</text>
</comment>
<organism evidence="20 21">
    <name type="scientific">Panagrellus redivivus</name>
    <name type="common">Microworm</name>
    <dbReference type="NCBI Taxonomy" id="6233"/>
    <lineage>
        <taxon>Eukaryota</taxon>
        <taxon>Metazoa</taxon>
        <taxon>Ecdysozoa</taxon>
        <taxon>Nematoda</taxon>
        <taxon>Chromadorea</taxon>
        <taxon>Rhabditida</taxon>
        <taxon>Tylenchina</taxon>
        <taxon>Panagrolaimomorpha</taxon>
        <taxon>Panagrolaimoidea</taxon>
        <taxon>Panagrolaimidae</taxon>
        <taxon>Panagrellus</taxon>
    </lineage>
</organism>
<dbReference type="FunFam" id="1.20.5.110:FF:000007">
    <property type="entry name" value="Synaptosomal-associated protein"/>
    <property type="match status" value="1"/>
</dbReference>
<reference evidence="20" key="1">
    <citation type="journal article" date="2013" name="Genetics">
        <title>The draft genome and transcriptome of Panagrellus redivivus are shaped by the harsh demands of a free-living lifestyle.</title>
        <authorList>
            <person name="Srinivasan J."/>
            <person name="Dillman A.R."/>
            <person name="Macchietto M.G."/>
            <person name="Heikkinen L."/>
            <person name="Lakso M."/>
            <person name="Fracchia K.M."/>
            <person name="Antoshechkin I."/>
            <person name="Mortazavi A."/>
            <person name="Wong G."/>
            <person name="Sternberg P.W."/>
        </authorList>
    </citation>
    <scope>NUCLEOTIDE SEQUENCE [LARGE SCALE GENOMIC DNA]</scope>
    <source>
        <strain evidence="20">MT8872</strain>
    </source>
</reference>
<evidence type="ECO:0000256" key="3">
    <source>
        <dbReference type="ARBA" id="ARBA00009480"/>
    </source>
</evidence>
<dbReference type="WBParaSite" id="Pan_g9598.t1">
    <property type="protein sequence ID" value="Pan_g9598.t1"/>
    <property type="gene ID" value="Pan_g9598"/>
</dbReference>
<keyword evidence="10" id="KW-0770">Synapse</keyword>
<dbReference type="Pfam" id="PF00835">
    <property type="entry name" value="SNAP-25"/>
    <property type="match status" value="1"/>
</dbReference>
<name>A0A7E4WCC6_PANRE</name>
<keyword evidence="9 15" id="KW-0067">ATP-binding</keyword>
<evidence type="ECO:0000256" key="6">
    <source>
        <dbReference type="ARBA" id="ARBA00022737"/>
    </source>
</evidence>
<dbReference type="PROSITE" id="PS50127">
    <property type="entry name" value="UBC_2"/>
    <property type="match status" value="1"/>
</dbReference>
<keyword evidence="8 15" id="KW-0833">Ubl conjugation pathway</keyword>
<dbReference type="InterPro" id="IPR016135">
    <property type="entry name" value="UBQ-conjugating_enzyme/RWD"/>
</dbReference>
<dbReference type="GO" id="GO:0006511">
    <property type="term" value="P:ubiquitin-dependent protein catabolic process"/>
    <property type="evidence" value="ECO:0007669"/>
    <property type="project" value="UniProtKB-ARBA"/>
</dbReference>
<dbReference type="GO" id="GO:0098793">
    <property type="term" value="C:presynapse"/>
    <property type="evidence" value="ECO:0007669"/>
    <property type="project" value="GOC"/>
</dbReference>
<dbReference type="GO" id="GO:0005484">
    <property type="term" value="F:SNAP receptor activity"/>
    <property type="evidence" value="ECO:0007669"/>
    <property type="project" value="TreeGrafter"/>
</dbReference>
<feature type="active site" description="Glycyl thioester intermediate" evidence="13">
    <location>
        <position position="85"/>
    </location>
</feature>
<evidence type="ECO:0000256" key="1">
    <source>
        <dbReference type="ARBA" id="ARBA00000485"/>
    </source>
</evidence>
<evidence type="ECO:0000256" key="2">
    <source>
        <dbReference type="ARBA" id="ARBA00004906"/>
    </source>
</evidence>
<dbReference type="GO" id="GO:0061631">
    <property type="term" value="F:ubiquitin conjugating enzyme activity"/>
    <property type="evidence" value="ECO:0007669"/>
    <property type="project" value="UniProtKB-EC"/>
</dbReference>
<dbReference type="SUPFAM" id="SSF54495">
    <property type="entry name" value="UBC-like"/>
    <property type="match status" value="1"/>
</dbReference>
<dbReference type="InterPro" id="IPR000727">
    <property type="entry name" value="T_SNARE_dom"/>
</dbReference>
<accession>A0A7E4WCC6</accession>
<feature type="domain" description="T-SNARE coiled-coil homology" evidence="19">
    <location>
        <begin position="134"/>
        <end position="196"/>
    </location>
</feature>
<dbReference type="Gene3D" id="1.20.5.110">
    <property type="match status" value="2"/>
</dbReference>
<evidence type="ECO:0000256" key="10">
    <source>
        <dbReference type="ARBA" id="ARBA00023018"/>
    </source>
</evidence>
<dbReference type="GO" id="GO:0031201">
    <property type="term" value="C:SNARE complex"/>
    <property type="evidence" value="ECO:0007669"/>
    <property type="project" value="TreeGrafter"/>
</dbReference>
<dbReference type="GO" id="GO:0019905">
    <property type="term" value="F:syntaxin binding"/>
    <property type="evidence" value="ECO:0007669"/>
    <property type="project" value="TreeGrafter"/>
</dbReference>
<dbReference type="GO" id="GO:0043005">
    <property type="term" value="C:neuron projection"/>
    <property type="evidence" value="ECO:0007669"/>
    <property type="project" value="UniProtKB-KW"/>
</dbReference>
<dbReference type="GO" id="GO:0031629">
    <property type="term" value="P:synaptic vesicle fusion to presynaptic active zone membrane"/>
    <property type="evidence" value="ECO:0007669"/>
    <property type="project" value="TreeGrafter"/>
</dbReference>
<dbReference type="Pfam" id="PF00179">
    <property type="entry name" value="UQ_con"/>
    <property type="match status" value="1"/>
</dbReference>
<evidence type="ECO:0000256" key="5">
    <source>
        <dbReference type="ARBA" id="ARBA00022679"/>
    </source>
</evidence>
<dbReference type="FunFam" id="1.20.5.110:FF:000018">
    <property type="entry name" value="Synaptosomal-associated protein"/>
    <property type="match status" value="1"/>
</dbReference>
<evidence type="ECO:0000259" key="19">
    <source>
        <dbReference type="PROSITE" id="PS50192"/>
    </source>
</evidence>
<dbReference type="PROSITE" id="PS00183">
    <property type="entry name" value="UBC_1"/>
    <property type="match status" value="1"/>
</dbReference>
<keyword evidence="11 16" id="KW-0175">Coiled coil</keyword>
<evidence type="ECO:0000256" key="11">
    <source>
        <dbReference type="ARBA" id="ARBA00023054"/>
    </source>
</evidence>
<dbReference type="SMART" id="SM00212">
    <property type="entry name" value="UBCc"/>
    <property type="match status" value="1"/>
</dbReference>
<dbReference type="PROSITE" id="PS50192">
    <property type="entry name" value="T_SNARE"/>
    <property type="match status" value="2"/>
</dbReference>
<evidence type="ECO:0000256" key="12">
    <source>
        <dbReference type="ARBA" id="ARBA00034102"/>
    </source>
</evidence>
<feature type="region of interest" description="Disordered" evidence="17">
    <location>
        <begin position="302"/>
        <end position="323"/>
    </location>
</feature>
<keyword evidence="4" id="KW-0771">Synaptosome</keyword>
<evidence type="ECO:0000256" key="4">
    <source>
        <dbReference type="ARBA" id="ARBA00022599"/>
    </source>
</evidence>
<evidence type="ECO:0000256" key="9">
    <source>
        <dbReference type="ARBA" id="ARBA00022840"/>
    </source>
</evidence>
<dbReference type="FunFam" id="3.10.110.10:FF:000101">
    <property type="entry name" value="Ubiquitin-conjugating enzyme E2 D2"/>
    <property type="match status" value="1"/>
</dbReference>
<dbReference type="Proteomes" id="UP000492821">
    <property type="component" value="Unassembled WGS sequence"/>
</dbReference>
<dbReference type="CDD" id="cd15889">
    <property type="entry name" value="SNARE_SNAP25N_23N"/>
    <property type="match status" value="1"/>
</dbReference>
<sequence>MALKRIQKELQDLGRDPPAQCSAGPVGEDLFHWQATIMGPPESPFQGGVFFLTIHFPTDYPFKPPKVAFTTKIYHPNINTNGSICLDILRSQWSPALTISKGSISFGLTCPDPAMAKENNDIPDSLEEINLRMNATADDSLESTRRMLALCEESKEAGIKTLVMLDDQGEQLERVEGNLDTINTDMKEAEEHLKGMEKCCGLCILPCMKGDDFEKNSEYAKTWKKDDDGGVISDQPRITVGDSGMGPQGGYITRITNDAREDEMDENIQQVSTMVGNLRNMAIDMSTEVSNQNRQLDRIQEKAQSNETRVDSANKRAHKLITK</sequence>
<evidence type="ECO:0000256" key="7">
    <source>
        <dbReference type="ARBA" id="ARBA00022741"/>
    </source>
</evidence>
<evidence type="ECO:0000259" key="18">
    <source>
        <dbReference type="PROSITE" id="PS50127"/>
    </source>
</evidence>
<dbReference type="PANTHER" id="PTHR19305:SF14">
    <property type="entry name" value="SYNAPTOSOMAL-ASSOCIATED PROTEIN-RELATED"/>
    <property type="match status" value="1"/>
</dbReference>
<keyword evidence="5" id="KW-0808">Transferase</keyword>
<feature type="domain" description="UBC core" evidence="18">
    <location>
        <begin position="1"/>
        <end position="156"/>
    </location>
</feature>
<keyword evidence="20" id="KW-1185">Reference proteome</keyword>
<evidence type="ECO:0000256" key="13">
    <source>
        <dbReference type="PROSITE-ProRule" id="PRU10133"/>
    </source>
</evidence>
<dbReference type="SUPFAM" id="SSF58038">
    <property type="entry name" value="SNARE fusion complex"/>
    <property type="match status" value="2"/>
</dbReference>
<dbReference type="SMART" id="SM00397">
    <property type="entry name" value="t_SNARE"/>
    <property type="match status" value="2"/>
</dbReference>
<evidence type="ECO:0000313" key="21">
    <source>
        <dbReference type="WBParaSite" id="Pan_g9598.t1"/>
    </source>
</evidence>
<comment type="similarity">
    <text evidence="15">Belongs to the ubiquitin-conjugating enzyme family.</text>
</comment>
<keyword evidence="7 15" id="KW-0547">Nucleotide-binding</keyword>
<keyword evidence="6" id="KW-0677">Repeat</keyword>
<dbReference type="AlphaFoldDB" id="A0A7E4WCC6"/>
<comment type="similarity">
    <text evidence="3 14">Belongs to the SNAP-25 family.</text>
</comment>
<feature type="coiled-coil region" evidence="16">
    <location>
        <begin position="165"/>
        <end position="192"/>
    </location>
</feature>
<dbReference type="PANTHER" id="PTHR19305">
    <property type="entry name" value="SYNAPTOSOMAL ASSOCIATED PROTEIN"/>
    <property type="match status" value="1"/>
</dbReference>
<feature type="domain" description="T-SNARE coiled-coil homology" evidence="19">
    <location>
        <begin position="258"/>
        <end position="320"/>
    </location>
</feature>
<dbReference type="InterPro" id="IPR023313">
    <property type="entry name" value="UBQ-conjugating_AS"/>
</dbReference>
<dbReference type="Gene3D" id="3.10.110.10">
    <property type="entry name" value="Ubiquitin Conjugating Enzyme"/>
    <property type="match status" value="1"/>
</dbReference>
<comment type="subcellular location">
    <subcellularLocation>
        <location evidence="12">Synapse</location>
        <location evidence="12">Synaptosome</location>
    </subcellularLocation>
</comment>
<comment type="catalytic activity">
    <reaction evidence="1">
        <text>S-ubiquitinyl-[E1 ubiquitin-activating enzyme]-L-cysteine + [E2 ubiquitin-conjugating enzyme]-L-cysteine = [E1 ubiquitin-activating enzyme]-L-cysteine + S-ubiquitinyl-[E2 ubiquitin-conjugating enzyme]-L-cysteine.</text>
        <dbReference type="EC" id="2.3.2.23"/>
    </reaction>
</comment>
<evidence type="ECO:0000256" key="15">
    <source>
        <dbReference type="RuleBase" id="RU362109"/>
    </source>
</evidence>
<evidence type="ECO:0000313" key="20">
    <source>
        <dbReference type="Proteomes" id="UP000492821"/>
    </source>
</evidence>
<evidence type="ECO:0000256" key="16">
    <source>
        <dbReference type="SAM" id="Coils"/>
    </source>
</evidence>
<evidence type="ECO:0000256" key="14">
    <source>
        <dbReference type="RuleBase" id="RU003496"/>
    </source>
</evidence>
<dbReference type="InterPro" id="IPR000608">
    <property type="entry name" value="UBC"/>
</dbReference>
<protein>
    <recommendedName>
        <fullName evidence="14">Synaptosomal-associated protein</fullName>
    </recommendedName>
</protein>
<dbReference type="GO" id="GO:0005886">
    <property type="term" value="C:plasma membrane"/>
    <property type="evidence" value="ECO:0007669"/>
    <property type="project" value="TreeGrafter"/>
</dbReference>
<dbReference type="GO" id="GO:0005524">
    <property type="term" value="F:ATP binding"/>
    <property type="evidence" value="ECO:0007669"/>
    <property type="project" value="UniProtKB-UniRule"/>
</dbReference>
<dbReference type="InterPro" id="IPR000928">
    <property type="entry name" value="SNAP-25_dom"/>
</dbReference>
<reference evidence="21" key="2">
    <citation type="submission" date="2020-10" db="UniProtKB">
        <authorList>
            <consortium name="WormBaseParasite"/>
        </authorList>
    </citation>
    <scope>IDENTIFICATION</scope>
</reference>
<feature type="region of interest" description="Disordered" evidence="17">
    <location>
        <begin position="227"/>
        <end position="250"/>
    </location>
</feature>
<dbReference type="CDD" id="cd15885">
    <property type="entry name" value="SNARE_SNAP25C"/>
    <property type="match status" value="1"/>
</dbReference>
<evidence type="ECO:0000256" key="17">
    <source>
        <dbReference type="SAM" id="MobiDB-lite"/>
    </source>
</evidence>
<evidence type="ECO:0000256" key="8">
    <source>
        <dbReference type="ARBA" id="ARBA00022786"/>
    </source>
</evidence>
<dbReference type="GO" id="GO:0016082">
    <property type="term" value="P:synaptic vesicle priming"/>
    <property type="evidence" value="ECO:0007669"/>
    <property type="project" value="TreeGrafter"/>
</dbReference>